<evidence type="ECO:0000313" key="1">
    <source>
        <dbReference type="EMBL" id="XBM95128.1"/>
    </source>
</evidence>
<protein>
    <recommendedName>
        <fullName evidence="2">Minor tail protein</fullName>
    </recommendedName>
</protein>
<dbReference type="EMBL" id="PP750868">
    <property type="protein sequence ID" value="XBM95128.1"/>
    <property type="molecule type" value="Genomic_DNA"/>
</dbReference>
<proteinExistence type="predicted"/>
<evidence type="ECO:0008006" key="2">
    <source>
        <dbReference type="Google" id="ProtNLM"/>
    </source>
</evidence>
<sequence>MATVTVVTAEKSAEIEGKTTAGAIVNEDGHLILTLHNGDEIDAGSVTDIRLHNGTTYAVAEGANVYVGAEDPGTVPDGCIWLDTSS</sequence>
<name>A0AAU7GZL9_9CAUD</name>
<accession>A0AAU7GZL9</accession>
<reference evidence="1" key="1">
    <citation type="submission" date="2024-05" db="EMBL/GenBank/DDBJ databases">
        <title>Isolation and characterization of the new Streptomyces phages Kamino, Geonosis, Abafar and Scarif infecting a broad range of host species.</title>
        <authorList>
            <person name="Rackow B."/>
            <person name="Rolland C."/>
            <person name="Mohnen I."/>
            <person name="Wittmann J."/>
            <person name="Muesken M."/>
            <person name="Overmann J."/>
            <person name="Frunzke J."/>
        </authorList>
    </citation>
    <scope>NUCLEOTIDE SEQUENCE</scope>
</reference>
<gene>
    <name evidence="1" type="ORF">Scarif_00019</name>
</gene>
<organism evidence="1">
    <name type="scientific">Streptomyces phage Scarif</name>
    <dbReference type="NCBI Taxonomy" id="3158858"/>
    <lineage>
        <taxon>Viruses</taxon>
        <taxon>Duplodnaviria</taxon>
        <taxon>Heunggongvirae</taxon>
        <taxon>Uroviricota</taxon>
        <taxon>Caudoviricetes</taxon>
    </lineage>
</organism>